<evidence type="ECO:0000256" key="2">
    <source>
        <dbReference type="ARBA" id="ARBA00022723"/>
    </source>
</evidence>
<feature type="region of interest" description="Disordered" evidence="8">
    <location>
        <begin position="130"/>
        <end position="159"/>
    </location>
</feature>
<dbReference type="GeneID" id="101893369"/>
<dbReference type="GO" id="GO:0000981">
    <property type="term" value="F:DNA-binding transcription factor activity, RNA polymerase II-specific"/>
    <property type="evidence" value="ECO:0007669"/>
    <property type="project" value="TreeGrafter"/>
</dbReference>
<dbReference type="AlphaFoldDB" id="A0A9J7IDU5"/>
<dbReference type="Proteomes" id="UP001652621">
    <property type="component" value="Unplaced"/>
</dbReference>
<evidence type="ECO:0000259" key="10">
    <source>
        <dbReference type="PROSITE" id="PS51029"/>
    </source>
</evidence>
<evidence type="ECO:0000313" key="11">
    <source>
        <dbReference type="Proteomes" id="UP001652621"/>
    </source>
</evidence>
<evidence type="ECO:0000259" key="9">
    <source>
        <dbReference type="PROSITE" id="PS50157"/>
    </source>
</evidence>
<evidence type="ECO:0000256" key="5">
    <source>
        <dbReference type="ARBA" id="ARBA00022833"/>
    </source>
</evidence>
<feature type="compositionally biased region" description="Acidic residues" evidence="8">
    <location>
        <begin position="135"/>
        <end position="159"/>
    </location>
</feature>
<dbReference type="PROSITE" id="PS51029">
    <property type="entry name" value="MADF"/>
    <property type="match status" value="5"/>
</dbReference>
<feature type="domain" description="C2H2-type" evidence="9">
    <location>
        <begin position="1605"/>
        <end position="1632"/>
    </location>
</feature>
<accession>A0A9J7IDU5</accession>
<feature type="domain" description="C2H2-type" evidence="9">
    <location>
        <begin position="595"/>
        <end position="622"/>
    </location>
</feature>
<reference evidence="12" key="1">
    <citation type="submission" date="2025-08" db="UniProtKB">
        <authorList>
            <consortium name="RefSeq"/>
        </authorList>
    </citation>
    <scope>IDENTIFICATION</scope>
    <source>
        <strain evidence="12">Aabys</strain>
        <tissue evidence="12">Whole body</tissue>
    </source>
</reference>
<feature type="domain" description="C2H2-type" evidence="9">
    <location>
        <begin position="1061"/>
        <end position="1088"/>
    </location>
</feature>
<feature type="domain" description="MADF" evidence="10">
    <location>
        <begin position="827"/>
        <end position="919"/>
    </location>
</feature>
<dbReference type="Pfam" id="PF10545">
    <property type="entry name" value="MADF_DNA_bdg"/>
    <property type="match status" value="4"/>
</dbReference>
<evidence type="ECO:0000313" key="12">
    <source>
        <dbReference type="RefSeq" id="XP_019892624.2"/>
    </source>
</evidence>
<dbReference type="InterPro" id="IPR006578">
    <property type="entry name" value="MADF-dom"/>
</dbReference>
<dbReference type="PANTHER" id="PTHR24381:SF393">
    <property type="entry name" value="CHROMATIN-LINKED ADAPTOR FOR MSL PROTEINS, ISOFORM B"/>
    <property type="match status" value="1"/>
</dbReference>
<keyword evidence="6" id="KW-0539">Nucleus</keyword>
<evidence type="ECO:0000256" key="6">
    <source>
        <dbReference type="ARBA" id="ARBA00023242"/>
    </source>
</evidence>
<feature type="domain" description="C2H2-type" evidence="9">
    <location>
        <begin position="1033"/>
        <end position="1060"/>
    </location>
</feature>
<feature type="domain" description="MADF" evidence="10">
    <location>
        <begin position="239"/>
        <end position="338"/>
    </location>
</feature>
<dbReference type="VEuPathDB" id="VectorBase:MDOMA2_016821"/>
<feature type="domain" description="C2H2-type" evidence="9">
    <location>
        <begin position="539"/>
        <end position="561"/>
    </location>
</feature>
<feature type="domain" description="MADF" evidence="10">
    <location>
        <begin position="1306"/>
        <end position="1406"/>
    </location>
</feature>
<dbReference type="Pfam" id="PF13912">
    <property type="entry name" value="zf-C2H2_6"/>
    <property type="match status" value="2"/>
</dbReference>
<keyword evidence="3" id="KW-0677">Repeat</keyword>
<dbReference type="SMART" id="SM00355">
    <property type="entry name" value="ZnF_C2H2"/>
    <property type="match status" value="23"/>
</dbReference>
<dbReference type="RefSeq" id="XP_019892624.2">
    <property type="nucleotide sequence ID" value="XM_020037065.2"/>
</dbReference>
<feature type="domain" description="MADF" evidence="10">
    <location>
        <begin position="359"/>
        <end position="452"/>
    </location>
</feature>
<dbReference type="Pfam" id="PF00096">
    <property type="entry name" value="zf-C2H2"/>
    <property type="match status" value="8"/>
</dbReference>
<feature type="domain" description="MADF" evidence="10">
    <location>
        <begin position="713"/>
        <end position="806"/>
    </location>
</feature>
<feature type="domain" description="C2H2-type" evidence="9">
    <location>
        <begin position="1577"/>
        <end position="1604"/>
    </location>
</feature>
<dbReference type="GO" id="GO:0000978">
    <property type="term" value="F:RNA polymerase II cis-regulatory region sequence-specific DNA binding"/>
    <property type="evidence" value="ECO:0007669"/>
    <property type="project" value="TreeGrafter"/>
</dbReference>
<keyword evidence="11" id="KW-1185">Reference proteome</keyword>
<feature type="domain" description="C2H2-type" evidence="9">
    <location>
        <begin position="1549"/>
        <end position="1576"/>
    </location>
</feature>
<dbReference type="InterPro" id="IPR003604">
    <property type="entry name" value="Matrin/U1-like-C_Znf_C2H2"/>
</dbReference>
<protein>
    <submittedName>
        <fullName evidence="12">Uncharacterized protein LOC101893369</fullName>
    </submittedName>
</protein>
<feature type="region of interest" description="Disordered" evidence="8">
    <location>
        <begin position="184"/>
        <end position="214"/>
    </location>
</feature>
<organism evidence="11 12">
    <name type="scientific">Musca domestica</name>
    <name type="common">House fly</name>
    <dbReference type="NCBI Taxonomy" id="7370"/>
    <lineage>
        <taxon>Eukaryota</taxon>
        <taxon>Metazoa</taxon>
        <taxon>Ecdysozoa</taxon>
        <taxon>Arthropoda</taxon>
        <taxon>Hexapoda</taxon>
        <taxon>Insecta</taxon>
        <taxon>Pterygota</taxon>
        <taxon>Neoptera</taxon>
        <taxon>Endopterygota</taxon>
        <taxon>Diptera</taxon>
        <taxon>Brachycera</taxon>
        <taxon>Muscomorpha</taxon>
        <taxon>Muscoidea</taxon>
        <taxon>Muscidae</taxon>
        <taxon>Musca</taxon>
    </lineage>
</organism>
<feature type="domain" description="C2H2-type" evidence="9">
    <location>
        <begin position="1005"/>
        <end position="1027"/>
    </location>
</feature>
<feature type="domain" description="C2H2-type" evidence="9">
    <location>
        <begin position="1689"/>
        <end position="1716"/>
    </location>
</feature>
<keyword evidence="2" id="KW-0479">Metal-binding</keyword>
<dbReference type="InterPro" id="IPR036236">
    <property type="entry name" value="Znf_C2H2_sf"/>
</dbReference>
<dbReference type="InterPro" id="IPR013087">
    <property type="entry name" value="Znf_C2H2_type"/>
</dbReference>
<feature type="domain" description="C2H2-type" evidence="9">
    <location>
        <begin position="921"/>
        <end position="949"/>
    </location>
</feature>
<dbReference type="SUPFAM" id="SSF57667">
    <property type="entry name" value="beta-beta-alpha zinc fingers"/>
    <property type="match status" value="10"/>
</dbReference>
<evidence type="ECO:0000256" key="1">
    <source>
        <dbReference type="ARBA" id="ARBA00004123"/>
    </source>
</evidence>
<feature type="domain" description="C2H2-type" evidence="9">
    <location>
        <begin position="454"/>
        <end position="482"/>
    </location>
</feature>
<feature type="domain" description="C2H2-type" evidence="9">
    <location>
        <begin position="1661"/>
        <end position="1688"/>
    </location>
</feature>
<dbReference type="GO" id="GO:0005634">
    <property type="term" value="C:nucleus"/>
    <property type="evidence" value="ECO:0007669"/>
    <property type="project" value="UniProtKB-SubCell"/>
</dbReference>
<dbReference type="KEGG" id="mde:101893369"/>
<feature type="domain" description="C2H2-type" evidence="9">
    <location>
        <begin position="1521"/>
        <end position="1548"/>
    </location>
</feature>
<dbReference type="Gene3D" id="3.30.160.60">
    <property type="entry name" value="Classic Zinc Finger"/>
    <property type="match status" value="13"/>
</dbReference>
<dbReference type="OrthoDB" id="8922241at2759"/>
<dbReference type="PANTHER" id="PTHR24381">
    <property type="entry name" value="ZINC FINGER PROTEIN"/>
    <property type="match status" value="1"/>
</dbReference>
<dbReference type="PROSITE" id="PS50157">
    <property type="entry name" value="ZINC_FINGER_C2H2_2"/>
    <property type="match status" value="18"/>
</dbReference>
<name>A0A9J7IDU5_MUSDO</name>
<feature type="domain" description="C2H2-type" evidence="9">
    <location>
        <begin position="567"/>
        <end position="594"/>
    </location>
</feature>
<dbReference type="SMART" id="SM00595">
    <property type="entry name" value="MADF"/>
    <property type="match status" value="6"/>
</dbReference>
<evidence type="ECO:0000256" key="4">
    <source>
        <dbReference type="ARBA" id="ARBA00022771"/>
    </source>
</evidence>
<feature type="region of interest" description="Disordered" evidence="8">
    <location>
        <begin position="1198"/>
        <end position="1272"/>
    </location>
</feature>
<feature type="domain" description="C2H2-type" evidence="9">
    <location>
        <begin position="1089"/>
        <end position="1116"/>
    </location>
</feature>
<feature type="domain" description="C2H2-type" evidence="9">
    <location>
        <begin position="1633"/>
        <end position="1660"/>
    </location>
</feature>
<feature type="compositionally biased region" description="Basic and acidic residues" evidence="8">
    <location>
        <begin position="1217"/>
        <end position="1242"/>
    </location>
</feature>
<evidence type="ECO:0000256" key="3">
    <source>
        <dbReference type="ARBA" id="ARBA00022737"/>
    </source>
</evidence>
<keyword evidence="5" id="KW-0862">Zinc</keyword>
<dbReference type="GO" id="GO:0008270">
    <property type="term" value="F:zinc ion binding"/>
    <property type="evidence" value="ECO:0007669"/>
    <property type="project" value="UniProtKB-KW"/>
</dbReference>
<evidence type="ECO:0000256" key="7">
    <source>
        <dbReference type="PROSITE-ProRule" id="PRU00042"/>
    </source>
</evidence>
<comment type="subcellular location">
    <subcellularLocation>
        <location evidence="1">Nucleus</location>
    </subcellularLocation>
</comment>
<feature type="domain" description="C2H2-type" evidence="9">
    <location>
        <begin position="511"/>
        <end position="538"/>
    </location>
</feature>
<dbReference type="PROSITE" id="PS00028">
    <property type="entry name" value="ZINC_FINGER_C2H2_1"/>
    <property type="match status" value="18"/>
</dbReference>
<feature type="compositionally biased region" description="Acidic residues" evidence="8">
    <location>
        <begin position="184"/>
        <end position="196"/>
    </location>
</feature>
<gene>
    <name evidence="12" type="primary">LOC101893369</name>
</gene>
<evidence type="ECO:0000256" key="8">
    <source>
        <dbReference type="SAM" id="MobiDB-lite"/>
    </source>
</evidence>
<keyword evidence="4 7" id="KW-0863">Zinc-finger</keyword>
<sequence length="1725" mass="202448">MDDVVKLEYLVCGEILAPISVNAKEQFFLKCLECDEYFTMLEEFIMHYQYCHNDKFKMTMHSPDTSNAQYQREVDIQYADECQEDRDIHEENDVEEVKDENEENYEAEYALVNESQDNIDEDFGEEEVHNFKDSEGEDGSGDDDNEIGDNEIDDNEVDEDAEIEMYDEENDKADDDDELLQDADDSQEEYDDEGSQDFDRIETSNNDDEDPLAHTHKEEIKKARAFVSKFLECDDNWKAFMRAYEKVPQLWDPKLFPKKLNNDERNAYLQKIANEIKSERNIELDTNLVGLTTVRVRQHFRIRINRFKTAEDRHDAIENKIVPKWYFEAYAFLELTLEQLSIVNFDSQRKHLRKEQILQIIQIYQRFPNLWNTNLAENVCFNKRQEALGEMSQVIRREMGLTIKETSLRKYLQSLHVHFAKEKSLLLDNQDKKPESELLYYDHMKYLNDHVGPLMCEFCGRKHKSPLFLKVHIYESHHRDDPLRCPICSKEYEHVQPYVAHARRHMDDLQDECKECGKRFIRLADLRTHMRTHTGVRPFFCDVCGASFTKRYSLTEHSRRHEKVYKFFCDICSKGFYERAKMNRHKICHSDIRKYCCSICGKAFKTRRHTKIHESTHADSREFPCPLCGKLFKNKIGVTHHLRTHRKNMETVLSPFTMDPLEKTLQGTNSNNDVCHAEKSIEKTFSDCGDELMGEHSKSFVKEFLKCDLNYKAILFAYQNQPSLWNRNLFPNKLNNDERNLCLKNIALELKTARNIELDTSMVTRHTYCVKLRRYKTIEQRKAAERNKIVPGWYFKQLAFLQPMMDHFTITKLDSQRTNLTKEQIIQILEIYKNFPVLWNTSLVENVCSNKRQEALERMLKPIHKEMGLKINVSILQQYLDSIHAHLSKEKTMLLKNNKNNENISMYYDHMKFLHDHVGPFCCGICGRRNRSPLHLKVHIYQKHNRNDPLRCPMCNKIYQQMEPYVAHARRHMNDLRVECKECGMFIRHADLRVHMYTHTGIKSYCCEVCGSVFTTASALVDHKRRHEKLYKVFCEICSKGFYYDEKLREHMTTHTNIRNYACGICGKKFKAKKTLKAHKSTHEEGRNHPCPLCGKMYKNKIGVSQHLRTHRSNEYIEYILCGEILVAPAIDSKDQYCLKCNECSEYYSTLDEFIAHHQSDHSVDDLENISSSPASEVECNEEYLEIYSPLSVKAEHSNDGCEVAPPLSPTSYSETQTHDKNMDDGSTKSEIDDEEGFKGFESEGMAGDDETDPLDQPQCERTEDPINDEDNDNACFESEAEWEPEDNKTKVFVSQFLKCEKNFLTFIEAYKKQPRLWNWKQYPSKLNSSKEREKYWSQIAAEIRNNLNIEITCKYVSAVIRRIRNGYAIKLNRLKSYEQRGGTLKSRNIPQWYFNKMQFLEPFLNNYSIVEIGVQRQPLETEEIIQILEIYKRFPHLWNTNLVENVCTNKRDEALSQMIEALQSELSLQVDDVALKKYLYCIHGHFTTEKAKMLHKKTSPKDISIYYEHMLFLDEHVGPFYCSECGKKHKNPLQLKVHESLSHGLEPLKCPLCVKTYTNVQAYTFHARRHMNDTSEVCRVCGKTFIKVVDLTAHMRGHNGIKPYFCEICGSSFTMPSSLTEHKKRHSAQNKEHCSICSKAFFSKRRLNMHLLTHSNSRSFVCNICGKAFKTKKTMRAHETIHEDSRNHPCTLCGKMFKNRIGVTQHLRTHRNNADTASNPFIGS</sequence>
<feature type="domain" description="C2H2-type" evidence="9">
    <location>
        <begin position="623"/>
        <end position="650"/>
    </location>
</feature>
<proteinExistence type="predicted"/>
<dbReference type="SMART" id="SM00451">
    <property type="entry name" value="ZnF_U1"/>
    <property type="match status" value="6"/>
</dbReference>